<accession>A0A8X6Q8D8</accession>
<evidence type="ECO:0000313" key="1">
    <source>
        <dbReference type="EMBL" id="GFU00930.1"/>
    </source>
</evidence>
<dbReference type="AlphaFoldDB" id="A0A8X6Q8D8"/>
<keyword evidence="2" id="KW-1185">Reference proteome</keyword>
<name>A0A8X6Q8D8_NEPPI</name>
<organism evidence="1 2">
    <name type="scientific">Nephila pilipes</name>
    <name type="common">Giant wood spider</name>
    <name type="synonym">Nephila maculata</name>
    <dbReference type="NCBI Taxonomy" id="299642"/>
    <lineage>
        <taxon>Eukaryota</taxon>
        <taxon>Metazoa</taxon>
        <taxon>Ecdysozoa</taxon>
        <taxon>Arthropoda</taxon>
        <taxon>Chelicerata</taxon>
        <taxon>Arachnida</taxon>
        <taxon>Araneae</taxon>
        <taxon>Araneomorphae</taxon>
        <taxon>Entelegynae</taxon>
        <taxon>Araneoidea</taxon>
        <taxon>Nephilidae</taxon>
        <taxon>Nephila</taxon>
    </lineage>
</organism>
<protein>
    <submittedName>
        <fullName evidence="1">Uncharacterized protein</fullName>
    </submittedName>
</protein>
<proteinExistence type="predicted"/>
<sequence length="99" mass="11091">MCRESERNHMGTNYKKWGGNATLGYNGLNCACELKLNLEFDFKELEWLLEDSDLVAGCSNFITIVGTEIMSDPVDPIDVGSNRPQPRYQKGCVALKSEN</sequence>
<dbReference type="Proteomes" id="UP000887013">
    <property type="component" value="Unassembled WGS sequence"/>
</dbReference>
<dbReference type="EMBL" id="BMAW01027187">
    <property type="protein sequence ID" value="GFU00930.1"/>
    <property type="molecule type" value="Genomic_DNA"/>
</dbReference>
<reference evidence="1" key="1">
    <citation type="submission" date="2020-08" db="EMBL/GenBank/DDBJ databases">
        <title>Multicomponent nature underlies the extraordinary mechanical properties of spider dragline silk.</title>
        <authorList>
            <person name="Kono N."/>
            <person name="Nakamura H."/>
            <person name="Mori M."/>
            <person name="Yoshida Y."/>
            <person name="Ohtoshi R."/>
            <person name="Malay A.D."/>
            <person name="Moran D.A.P."/>
            <person name="Tomita M."/>
            <person name="Numata K."/>
            <person name="Arakawa K."/>
        </authorList>
    </citation>
    <scope>NUCLEOTIDE SEQUENCE</scope>
</reference>
<comment type="caution">
    <text evidence="1">The sequence shown here is derived from an EMBL/GenBank/DDBJ whole genome shotgun (WGS) entry which is preliminary data.</text>
</comment>
<gene>
    <name evidence="1" type="ORF">NPIL_597251</name>
</gene>
<evidence type="ECO:0000313" key="2">
    <source>
        <dbReference type="Proteomes" id="UP000887013"/>
    </source>
</evidence>